<evidence type="ECO:0000313" key="5">
    <source>
        <dbReference type="EMBL" id="AKZ61424.1"/>
    </source>
</evidence>
<feature type="chain" id="PRO_5046411995" evidence="3">
    <location>
        <begin position="29"/>
        <end position="384"/>
    </location>
</feature>
<feature type="signal peptide" evidence="3">
    <location>
        <begin position="1"/>
        <end position="28"/>
    </location>
</feature>
<dbReference type="PANTHER" id="PTHR47151:SF2">
    <property type="entry name" value="AMINO ACID BINDING PROTEIN"/>
    <property type="match status" value="1"/>
</dbReference>
<feature type="domain" description="Leucine-binding protein" evidence="4">
    <location>
        <begin position="40"/>
        <end position="367"/>
    </location>
</feature>
<dbReference type="Proteomes" id="UP000063429">
    <property type="component" value="Chromosome"/>
</dbReference>
<dbReference type="InterPro" id="IPR028081">
    <property type="entry name" value="Leu-bd"/>
</dbReference>
<dbReference type="EMBL" id="CP011409">
    <property type="protein sequence ID" value="AKZ61424.1"/>
    <property type="molecule type" value="Genomic_DNA"/>
</dbReference>
<evidence type="ECO:0000256" key="3">
    <source>
        <dbReference type="SAM" id="SignalP"/>
    </source>
</evidence>
<proteinExistence type="inferred from homology"/>
<accession>A0ABN4HUR8</accession>
<evidence type="ECO:0000259" key="4">
    <source>
        <dbReference type="Pfam" id="PF13458"/>
    </source>
</evidence>
<dbReference type="Pfam" id="PF13458">
    <property type="entry name" value="Peripla_BP_6"/>
    <property type="match status" value="1"/>
</dbReference>
<evidence type="ECO:0000256" key="1">
    <source>
        <dbReference type="ARBA" id="ARBA00010062"/>
    </source>
</evidence>
<comment type="similarity">
    <text evidence="1">Belongs to the leucine-binding protein family.</text>
</comment>
<keyword evidence="2 3" id="KW-0732">Signal</keyword>
<reference evidence="6" key="1">
    <citation type="journal article" date="2015" name="Genome Announc.">
        <title>Complete Genome Sequence of Herbaspirillum hiltneri N3 (DSM 17495), Isolated from Surface-Sterilized Wheat Roots.</title>
        <authorList>
            <person name="Guizelini D."/>
            <person name="Saizaki P.M."/>
            <person name="Coimbra N.A."/>
            <person name="Weiss V.A."/>
            <person name="Faoro H."/>
            <person name="Sfeir M.Z."/>
            <person name="Baura V.A."/>
            <person name="Monteiro R.A."/>
            <person name="Chubatsu L.S."/>
            <person name="Souza E.M."/>
            <person name="Cruz L.M."/>
            <person name="Pedrosa F.O."/>
            <person name="Raittz R.T."/>
            <person name="Marchaukoski J.N."/>
            <person name="Steffens M.B."/>
        </authorList>
    </citation>
    <scope>NUCLEOTIDE SEQUENCE [LARGE SCALE GENOMIC DNA]</scope>
    <source>
        <strain evidence="6">N3</strain>
    </source>
</reference>
<protein>
    <submittedName>
        <fullName evidence="5">Branched-chain amino acid ABC transporter substrate-binding protein</fullName>
    </submittedName>
</protein>
<dbReference type="PANTHER" id="PTHR47151">
    <property type="entry name" value="LEU/ILE/VAL-BINDING ABC TRANSPORTER SUBUNIT"/>
    <property type="match status" value="1"/>
</dbReference>
<keyword evidence="6" id="KW-1185">Reference proteome</keyword>
<gene>
    <name evidence="5" type="ORF">F506_00940</name>
</gene>
<dbReference type="InterPro" id="IPR028082">
    <property type="entry name" value="Peripla_BP_I"/>
</dbReference>
<dbReference type="Gene3D" id="3.40.50.2300">
    <property type="match status" value="2"/>
</dbReference>
<evidence type="ECO:0000313" key="6">
    <source>
        <dbReference type="Proteomes" id="UP000063429"/>
    </source>
</evidence>
<name>A0ABN4HUR8_9BURK</name>
<evidence type="ECO:0000256" key="2">
    <source>
        <dbReference type="ARBA" id="ARBA00022729"/>
    </source>
</evidence>
<sequence length="384" mass="41950">MWQRWHGFLSRHVVSVLFISALAAAASATDLPVKIVPIGFAGPLSEINARNGRNAAILAIEEINKGVPRINGQAVIFELVEQDDKADPRIAEYIARYFAGSKAIGVVGHWTSNATVAAAPIYNEAGMAQVSPASWSRGFTEKSFKTAFQILGTDDAGLAYAADYLVREQQLKRVFVLDDGAYLGTSMADYLSAHVKAAGGEIVYRTSVNGKTSDFNAPLQKAQQVKPDLIFFSGRVIQSDVLARNLHRFNLSAKLLITGSVVTGNFLRNAEKINISLMAILPSTPMEKRPGVVALQKKYMERFNMEMLPFAAYAYDSVHVLVAAAKKANSLDRGKIVDALHEIKYSGITGTISFDANGTLLKPAYTLYSMEQQKWVPLRVFTAK</sequence>
<dbReference type="SUPFAM" id="SSF53822">
    <property type="entry name" value="Periplasmic binding protein-like I"/>
    <property type="match status" value="1"/>
</dbReference>
<dbReference type="CDD" id="cd06342">
    <property type="entry name" value="PBP1_ABC_LIVBP-like"/>
    <property type="match status" value="1"/>
</dbReference>
<organism evidence="5 6">
    <name type="scientific">Herbaspirillum hiltneri N3</name>
    <dbReference type="NCBI Taxonomy" id="1262470"/>
    <lineage>
        <taxon>Bacteria</taxon>
        <taxon>Pseudomonadati</taxon>
        <taxon>Pseudomonadota</taxon>
        <taxon>Betaproteobacteria</taxon>
        <taxon>Burkholderiales</taxon>
        <taxon>Oxalobacteraceae</taxon>
        <taxon>Herbaspirillum</taxon>
    </lineage>
</organism>